<dbReference type="EMBL" id="BART01024956">
    <property type="protein sequence ID" value="GAG94973.1"/>
    <property type="molecule type" value="Genomic_DNA"/>
</dbReference>
<organism evidence="1">
    <name type="scientific">marine sediment metagenome</name>
    <dbReference type="NCBI Taxonomy" id="412755"/>
    <lineage>
        <taxon>unclassified sequences</taxon>
        <taxon>metagenomes</taxon>
        <taxon>ecological metagenomes</taxon>
    </lineage>
</organism>
<accession>X1CFF5</accession>
<reference evidence="1" key="1">
    <citation type="journal article" date="2014" name="Front. Microbiol.">
        <title>High frequency of phylogenetically diverse reductive dehalogenase-homologous genes in deep subseafloor sedimentary metagenomes.</title>
        <authorList>
            <person name="Kawai M."/>
            <person name="Futagami T."/>
            <person name="Toyoda A."/>
            <person name="Takaki Y."/>
            <person name="Nishi S."/>
            <person name="Hori S."/>
            <person name="Arai W."/>
            <person name="Tsubouchi T."/>
            <person name="Morono Y."/>
            <person name="Uchiyama I."/>
            <person name="Ito T."/>
            <person name="Fujiyama A."/>
            <person name="Inagaki F."/>
            <person name="Takami H."/>
        </authorList>
    </citation>
    <scope>NUCLEOTIDE SEQUENCE</scope>
    <source>
        <strain evidence="1">Expedition CK06-06</strain>
    </source>
</reference>
<name>X1CFF5_9ZZZZ</name>
<protein>
    <submittedName>
        <fullName evidence="1">Uncharacterized protein</fullName>
    </submittedName>
</protein>
<comment type="caution">
    <text evidence="1">The sequence shown here is derived from an EMBL/GenBank/DDBJ whole genome shotgun (WGS) entry which is preliminary data.</text>
</comment>
<gene>
    <name evidence="1" type="ORF">S01H4_44913</name>
</gene>
<feature type="non-terminal residue" evidence="1">
    <location>
        <position position="1"/>
    </location>
</feature>
<sequence length="84" mass="10267">KHEKKLINSNIEFSNLISQNQLESIKKDVTNYFLDEIENFCIIEKLKLMKNQFEVFKIPIEMYQVSYKKYKEEIKELEKKVYLN</sequence>
<evidence type="ECO:0000313" key="1">
    <source>
        <dbReference type="EMBL" id="GAG94973.1"/>
    </source>
</evidence>
<proteinExistence type="predicted"/>
<dbReference type="AlphaFoldDB" id="X1CFF5"/>